<dbReference type="Proteomes" id="UP000070700">
    <property type="component" value="Unassembled WGS sequence"/>
</dbReference>
<sequence>MTSQFPPHRYMKRSTKPLSPPSSPMSCVHRNHTTNHPPGRGVSELPAKQTHKPYLPDQHLTSDKELPPIHKFPSRISNEKTGFPPPIQRKAIFGAAPDSRVAICRCPCALTRNLIRTWRFSLWLPFHAWDFNVGTAALHTLPSSGVE</sequence>
<reference evidence="2 3" key="1">
    <citation type="submission" date="2015-10" db="EMBL/GenBank/DDBJ databases">
        <title>Full genome of DAOMC 229536 Phialocephala scopiformis, a fungal endophyte of spruce producing the potent anti-insectan compound rugulosin.</title>
        <authorList>
            <consortium name="DOE Joint Genome Institute"/>
            <person name="Walker A.K."/>
            <person name="Frasz S.L."/>
            <person name="Seifert K.A."/>
            <person name="Miller J.D."/>
            <person name="Mondo S.J."/>
            <person name="Labutti K."/>
            <person name="Lipzen A."/>
            <person name="Dockter R."/>
            <person name="Kennedy M."/>
            <person name="Grigoriev I.V."/>
            <person name="Spatafora J.W."/>
        </authorList>
    </citation>
    <scope>NUCLEOTIDE SEQUENCE [LARGE SCALE GENOMIC DNA]</scope>
    <source>
        <strain evidence="2 3">CBS 120377</strain>
    </source>
</reference>
<dbReference type="EMBL" id="KQ947436">
    <property type="protein sequence ID" value="KUJ08237.1"/>
    <property type="molecule type" value="Genomic_DNA"/>
</dbReference>
<keyword evidence="3" id="KW-1185">Reference proteome</keyword>
<accession>A0A132B986</accession>
<evidence type="ECO:0000256" key="1">
    <source>
        <dbReference type="SAM" id="MobiDB-lite"/>
    </source>
</evidence>
<dbReference type="KEGG" id="psco:LY89DRAFT_338429"/>
<dbReference type="RefSeq" id="XP_018062592.1">
    <property type="nucleotide sequence ID" value="XM_018206842.1"/>
</dbReference>
<dbReference type="AlphaFoldDB" id="A0A132B986"/>
<name>A0A132B986_MOLSC</name>
<feature type="region of interest" description="Disordered" evidence="1">
    <location>
        <begin position="1"/>
        <end position="84"/>
    </location>
</feature>
<dbReference type="GeneID" id="28816568"/>
<dbReference type="InParanoid" id="A0A132B986"/>
<evidence type="ECO:0000313" key="2">
    <source>
        <dbReference type="EMBL" id="KUJ08237.1"/>
    </source>
</evidence>
<evidence type="ECO:0000313" key="3">
    <source>
        <dbReference type="Proteomes" id="UP000070700"/>
    </source>
</evidence>
<protein>
    <submittedName>
        <fullName evidence="2">Uncharacterized protein</fullName>
    </submittedName>
</protein>
<organism evidence="2 3">
    <name type="scientific">Mollisia scopiformis</name>
    <name type="common">Conifer needle endophyte fungus</name>
    <name type="synonym">Phialocephala scopiformis</name>
    <dbReference type="NCBI Taxonomy" id="149040"/>
    <lineage>
        <taxon>Eukaryota</taxon>
        <taxon>Fungi</taxon>
        <taxon>Dikarya</taxon>
        <taxon>Ascomycota</taxon>
        <taxon>Pezizomycotina</taxon>
        <taxon>Leotiomycetes</taxon>
        <taxon>Helotiales</taxon>
        <taxon>Mollisiaceae</taxon>
        <taxon>Mollisia</taxon>
    </lineage>
</organism>
<proteinExistence type="predicted"/>
<gene>
    <name evidence="2" type="ORF">LY89DRAFT_338429</name>
</gene>